<name>A0A9P6IF91_9PEZI</name>
<sequence length="210" mass="23164">MALPQRLTGPHIKQVLGTTTSALAVYQNRIKVSTFLADKLQGRNGVLLALTDEAKAQFEDDTSHFALLSLAYNGYVQTWERYRQVYDLDPGVYGEGSTIFGLDRYGGAGGRAAFEADYGLAIVDVWQNSNRDYWFASMLRNAVAHGSTYQAAGRVGLYNVNPDTRQKTFSITMSQSDFAKLIMTALRDFVRNVGPVGGLAPLSDMLDYLL</sequence>
<dbReference type="EMBL" id="JAATWM020000001">
    <property type="protein sequence ID" value="KAF9882297.1"/>
    <property type="molecule type" value="Genomic_DNA"/>
</dbReference>
<reference evidence="1" key="1">
    <citation type="submission" date="2020-03" db="EMBL/GenBank/DDBJ databases">
        <authorList>
            <person name="He L."/>
        </authorList>
    </citation>
    <scope>NUCLEOTIDE SEQUENCE</scope>
    <source>
        <strain evidence="1">CkLH20</strain>
    </source>
</reference>
<protein>
    <submittedName>
        <fullName evidence="1">Uncharacterized protein</fullName>
    </submittedName>
</protein>
<organism evidence="1 2">
    <name type="scientific">Colletotrichum karsti</name>
    <dbReference type="NCBI Taxonomy" id="1095194"/>
    <lineage>
        <taxon>Eukaryota</taxon>
        <taxon>Fungi</taxon>
        <taxon>Dikarya</taxon>
        <taxon>Ascomycota</taxon>
        <taxon>Pezizomycotina</taxon>
        <taxon>Sordariomycetes</taxon>
        <taxon>Hypocreomycetidae</taxon>
        <taxon>Glomerellales</taxon>
        <taxon>Glomerellaceae</taxon>
        <taxon>Colletotrichum</taxon>
        <taxon>Colletotrichum boninense species complex</taxon>
    </lineage>
</organism>
<gene>
    <name evidence="1" type="ORF">CkaCkLH20_00333</name>
</gene>
<evidence type="ECO:0000313" key="2">
    <source>
        <dbReference type="Proteomes" id="UP000781932"/>
    </source>
</evidence>
<keyword evidence="2" id="KW-1185">Reference proteome</keyword>
<accession>A0A9P6IF91</accession>
<dbReference type="GeneID" id="62156127"/>
<dbReference type="OrthoDB" id="10372615at2759"/>
<proteinExistence type="predicted"/>
<dbReference type="Proteomes" id="UP000781932">
    <property type="component" value="Unassembled WGS sequence"/>
</dbReference>
<reference evidence="1" key="2">
    <citation type="submission" date="2020-11" db="EMBL/GenBank/DDBJ databases">
        <title>Whole genome sequencing of Colletotrichum sp.</title>
        <authorList>
            <person name="Li H."/>
        </authorList>
    </citation>
    <scope>NUCLEOTIDE SEQUENCE</scope>
    <source>
        <strain evidence="1">CkLH20</strain>
    </source>
</reference>
<evidence type="ECO:0000313" key="1">
    <source>
        <dbReference type="EMBL" id="KAF9882297.1"/>
    </source>
</evidence>
<comment type="caution">
    <text evidence="1">The sequence shown here is derived from an EMBL/GenBank/DDBJ whole genome shotgun (WGS) entry which is preliminary data.</text>
</comment>
<dbReference type="AlphaFoldDB" id="A0A9P6IF91"/>
<dbReference type="RefSeq" id="XP_038751758.1">
    <property type="nucleotide sequence ID" value="XM_038883053.1"/>
</dbReference>